<name>A0A7R9IS68_9NEOP</name>
<feature type="compositionally biased region" description="Basic and acidic residues" evidence="1">
    <location>
        <begin position="68"/>
        <end position="79"/>
    </location>
</feature>
<evidence type="ECO:0000256" key="1">
    <source>
        <dbReference type="SAM" id="MobiDB-lite"/>
    </source>
</evidence>
<feature type="region of interest" description="Disordered" evidence="1">
    <location>
        <begin position="53"/>
        <end position="86"/>
    </location>
</feature>
<sequence length="167" mass="18757">MSTASREKTAHRNSLNTETPGDLLRISACQSLTQQLRMTSDNSDDETTIIKKDRKRKKLNPLVQKSSDGLKSRAVKSPDSDEEDIESVMVSYRSKRVAGREGPSDMGATAVLEIETEVDKDAQAIFENALKINKIIDCQWLLKRTHHLCEMRETVGGDSREHITSVR</sequence>
<accession>A0A7R9IS68</accession>
<reference evidence="2" key="1">
    <citation type="submission" date="2020-11" db="EMBL/GenBank/DDBJ databases">
        <authorList>
            <person name="Tran Van P."/>
        </authorList>
    </citation>
    <scope>NUCLEOTIDE SEQUENCE</scope>
</reference>
<proteinExistence type="predicted"/>
<feature type="compositionally biased region" description="Basic and acidic residues" evidence="1">
    <location>
        <begin position="1"/>
        <end position="10"/>
    </location>
</feature>
<evidence type="ECO:0000313" key="2">
    <source>
        <dbReference type="EMBL" id="CAD7463525.1"/>
    </source>
</evidence>
<protein>
    <submittedName>
        <fullName evidence="2">Uncharacterized protein</fullName>
    </submittedName>
</protein>
<feature type="region of interest" description="Disordered" evidence="1">
    <location>
        <begin position="1"/>
        <end position="22"/>
    </location>
</feature>
<dbReference type="AlphaFoldDB" id="A0A7R9IS68"/>
<dbReference type="EMBL" id="OE008277">
    <property type="protein sequence ID" value="CAD7463525.1"/>
    <property type="molecule type" value="Genomic_DNA"/>
</dbReference>
<gene>
    <name evidence="2" type="ORF">TTEB3V08_LOCUS11407</name>
</gene>
<organism evidence="2">
    <name type="scientific">Timema tahoe</name>
    <dbReference type="NCBI Taxonomy" id="61484"/>
    <lineage>
        <taxon>Eukaryota</taxon>
        <taxon>Metazoa</taxon>
        <taxon>Ecdysozoa</taxon>
        <taxon>Arthropoda</taxon>
        <taxon>Hexapoda</taxon>
        <taxon>Insecta</taxon>
        <taxon>Pterygota</taxon>
        <taxon>Neoptera</taxon>
        <taxon>Polyneoptera</taxon>
        <taxon>Phasmatodea</taxon>
        <taxon>Timematodea</taxon>
        <taxon>Timematoidea</taxon>
        <taxon>Timematidae</taxon>
        <taxon>Timema</taxon>
    </lineage>
</organism>